<dbReference type="SUPFAM" id="SSF53098">
    <property type="entry name" value="Ribonuclease H-like"/>
    <property type="match status" value="1"/>
</dbReference>
<keyword evidence="4" id="KW-0255">Endonuclease</keyword>
<dbReference type="GO" id="GO:0003676">
    <property type="term" value="F:nucleic acid binding"/>
    <property type="evidence" value="ECO:0007669"/>
    <property type="project" value="InterPro"/>
</dbReference>
<dbReference type="PANTHER" id="PTHR37984:SF5">
    <property type="entry name" value="PROTEIN NYNRIN-LIKE"/>
    <property type="match status" value="1"/>
</dbReference>
<dbReference type="FunFam" id="3.10.20.370:FF:000001">
    <property type="entry name" value="Retrovirus-related Pol polyprotein from transposon 17.6-like protein"/>
    <property type="match status" value="1"/>
</dbReference>
<dbReference type="Gene3D" id="3.10.10.10">
    <property type="entry name" value="HIV Type 1 Reverse Transcriptase, subunit A, domain 1"/>
    <property type="match status" value="1"/>
</dbReference>
<name>A0A438FQ82_VITVI</name>
<keyword evidence="1" id="KW-0808">Transferase</keyword>
<dbReference type="InterPro" id="IPR041588">
    <property type="entry name" value="Integrase_H2C2"/>
</dbReference>
<dbReference type="Gene3D" id="3.30.70.270">
    <property type="match status" value="2"/>
</dbReference>
<dbReference type="Gene3D" id="3.30.420.10">
    <property type="entry name" value="Ribonuclease H-like superfamily/Ribonuclease H"/>
    <property type="match status" value="1"/>
</dbReference>
<sequence length="1331" mass="152456">MAPLPGMVPQYSDQPFRGYLYCNLCMPYWIRDQEGRLVRIENPQDTELDICVNIMDPPPEDQNSQQGQGGNPNAYLSMRDRMHPPRMSAPSCILPPLEQLVIRPHIVPLLPTFHGMESENPYSHIKEFEEDQWVEETNLKFSAKENEKFHECWERYMEPSMLVLIMVLIHGSYYVAEVSRGWDEPNSREKGKFPSQQTQNPKAGMYMLSEDVDMKAKVATLARRLEELELKKMHEVQAISDTKPCMPCTICQSCDHVVDECPTMPAAYQPQHSDEKGKFPSQPSQNPKGVHEVETQDGQNQEEQSGKKSASKSSIEEPRIVIKEDMMKKHMPPPFPQALHGKKEIKNSSEILEVLRQVKVNIPLLDMIKQVPTYAKFLKDLCTVKRGLQVTKNAFLTEQVSAIIQSKSPVKYKDPGCPTISVNIGGTHVEKALLDLGAKHCDKSLEESLNENLEVLEDGFPEPSDVLAIMSPWRRREEILPLFNQEDSQGVAVEDPPKLILKPLPVELKYAYLEDDEKCPVVVSSTLTSDQEDSLLGVLRKCKKAIGWQISDLKGISPLVHPHIYMEDDAKPVRQPQRRLNPHMQEVVRSEVLKLLQAGIIYPISDSLWVSPTQVVPKKSGITVIQNEKGEEVSTRPTRMEGYFQIEIDLEDQEKTTFTCPFGTFAYRRMPFGLFFMDDITVYGSSYEECLMHLEAVLHRCIEKDLVLNWEKCHFMVQKGIVLGHIISKNGIEVDKAKVELIVKLPPPTNVKGIRQFLGHAGFYRRFIKDFSKISKPLCELLVKDAKFVWDEKCQRSFEELKQFLTTAPIVRAPNWKLPFEVMCDSSDLAMGAVLGQREDGKPYVIYYASRTLNEAQKNYTTTEKELLAVVFALDKFRAYLVGSSIVVFTDHSALKYLLTKQDAKARLIRWILLLQEFNLQIRDKKGVENVVADHLSRLVIAHDSHGLPINDDFPEESLIEWSAQDKRHFLAKIHAYYWEEPFLFKYCADQIIRKCVPEQEQSGILSHCHDSACGGHFASQKTAMKVIQSGFWWPSLFKDAHSMCKGCDRCQRLGVDYVSKWVEAIPCRSNDHKVVLKFLKDNIFARFGVPKALISDGGTHFCNKPFETLLAKYGVKHKVSTPYHPQTSGQVELANREIKNILMKVVNVNRKDWSIKLLDSLWAYRTAYKTILGMSPYRLVYGKACHLPVEIEYKAWWAIKKLNMDLTRAGLKRCLDLNELEEMRNDAYLNSKIAKARLKKWHDQLVNQKNLTKGQRVLLYDSKLHLFPGKLKSRWTGPFIIHEVHPNGVVEIFNPTGNQTFKVNGHRLKPFIEPYSTDKEDINLLEPPQL</sequence>
<evidence type="ECO:0000256" key="2">
    <source>
        <dbReference type="ARBA" id="ARBA00022695"/>
    </source>
</evidence>
<keyword evidence="6" id="KW-0695">RNA-directed DNA polymerase</keyword>
<feature type="region of interest" description="Disordered" evidence="7">
    <location>
        <begin position="54"/>
        <end position="74"/>
    </location>
</feature>
<dbReference type="Pfam" id="PF17917">
    <property type="entry name" value="RT_RNaseH"/>
    <property type="match status" value="1"/>
</dbReference>
<dbReference type="InterPro" id="IPR036397">
    <property type="entry name" value="RNaseH_sf"/>
</dbReference>
<evidence type="ECO:0000313" key="9">
    <source>
        <dbReference type="EMBL" id="RVW62105.1"/>
    </source>
</evidence>
<gene>
    <name evidence="9" type="primary">pol_1315</name>
    <name evidence="9" type="ORF">CK203_064674</name>
</gene>
<evidence type="ECO:0000256" key="6">
    <source>
        <dbReference type="ARBA" id="ARBA00022918"/>
    </source>
</evidence>
<dbReference type="InterPro" id="IPR001584">
    <property type="entry name" value="Integrase_cat-core"/>
</dbReference>
<organism evidence="9 10">
    <name type="scientific">Vitis vinifera</name>
    <name type="common">Grape</name>
    <dbReference type="NCBI Taxonomy" id="29760"/>
    <lineage>
        <taxon>Eukaryota</taxon>
        <taxon>Viridiplantae</taxon>
        <taxon>Streptophyta</taxon>
        <taxon>Embryophyta</taxon>
        <taxon>Tracheophyta</taxon>
        <taxon>Spermatophyta</taxon>
        <taxon>Magnoliopsida</taxon>
        <taxon>eudicotyledons</taxon>
        <taxon>Gunneridae</taxon>
        <taxon>Pentapetalae</taxon>
        <taxon>rosids</taxon>
        <taxon>Vitales</taxon>
        <taxon>Vitaceae</taxon>
        <taxon>Viteae</taxon>
        <taxon>Vitis</taxon>
    </lineage>
</organism>
<evidence type="ECO:0000256" key="4">
    <source>
        <dbReference type="ARBA" id="ARBA00022759"/>
    </source>
</evidence>
<protein>
    <submittedName>
        <fullName evidence="9">Retrovirus-related Pol polyprotein from transposon 17.6</fullName>
    </submittedName>
</protein>
<dbReference type="PROSITE" id="PS50994">
    <property type="entry name" value="INTEGRASE"/>
    <property type="match status" value="1"/>
</dbReference>
<dbReference type="GO" id="GO:0016787">
    <property type="term" value="F:hydrolase activity"/>
    <property type="evidence" value="ECO:0007669"/>
    <property type="project" value="UniProtKB-KW"/>
</dbReference>
<evidence type="ECO:0000313" key="10">
    <source>
        <dbReference type="Proteomes" id="UP000288805"/>
    </source>
</evidence>
<dbReference type="InterPro" id="IPR050951">
    <property type="entry name" value="Retrovirus_Pol_polyprotein"/>
</dbReference>
<evidence type="ECO:0000256" key="3">
    <source>
        <dbReference type="ARBA" id="ARBA00022722"/>
    </source>
</evidence>
<evidence type="ECO:0000256" key="7">
    <source>
        <dbReference type="SAM" id="MobiDB-lite"/>
    </source>
</evidence>
<dbReference type="EMBL" id="QGNW01000787">
    <property type="protein sequence ID" value="RVW62105.1"/>
    <property type="molecule type" value="Genomic_DNA"/>
</dbReference>
<dbReference type="GO" id="GO:0015074">
    <property type="term" value="P:DNA integration"/>
    <property type="evidence" value="ECO:0007669"/>
    <property type="project" value="InterPro"/>
</dbReference>
<evidence type="ECO:0000256" key="1">
    <source>
        <dbReference type="ARBA" id="ARBA00022679"/>
    </source>
</evidence>
<evidence type="ECO:0000256" key="5">
    <source>
        <dbReference type="ARBA" id="ARBA00022801"/>
    </source>
</evidence>
<dbReference type="GO" id="GO:0003964">
    <property type="term" value="F:RNA-directed DNA polymerase activity"/>
    <property type="evidence" value="ECO:0007669"/>
    <property type="project" value="UniProtKB-KW"/>
</dbReference>
<dbReference type="Pfam" id="PF00665">
    <property type="entry name" value="rve"/>
    <property type="match status" value="1"/>
</dbReference>
<evidence type="ECO:0000259" key="8">
    <source>
        <dbReference type="PROSITE" id="PS50994"/>
    </source>
</evidence>
<dbReference type="CDD" id="cd09274">
    <property type="entry name" value="RNase_HI_RT_Ty3"/>
    <property type="match status" value="1"/>
</dbReference>
<dbReference type="InterPro" id="IPR043128">
    <property type="entry name" value="Rev_trsase/Diguanyl_cyclase"/>
</dbReference>
<keyword evidence="3" id="KW-0540">Nuclease</keyword>
<proteinExistence type="predicted"/>
<dbReference type="SUPFAM" id="SSF56672">
    <property type="entry name" value="DNA/RNA polymerases"/>
    <property type="match status" value="1"/>
</dbReference>
<keyword evidence="2" id="KW-0548">Nucleotidyltransferase</keyword>
<dbReference type="Pfam" id="PF00078">
    <property type="entry name" value="RVT_1"/>
    <property type="match status" value="1"/>
</dbReference>
<feature type="region of interest" description="Disordered" evidence="7">
    <location>
        <begin position="183"/>
        <end position="202"/>
    </location>
</feature>
<dbReference type="Gene3D" id="1.10.340.70">
    <property type="match status" value="1"/>
</dbReference>
<dbReference type="Proteomes" id="UP000288805">
    <property type="component" value="Unassembled WGS sequence"/>
</dbReference>
<dbReference type="InterPro" id="IPR000477">
    <property type="entry name" value="RT_dom"/>
</dbReference>
<dbReference type="FunFam" id="3.30.70.270:FF:000020">
    <property type="entry name" value="Transposon Tf2-6 polyprotein-like Protein"/>
    <property type="match status" value="1"/>
</dbReference>
<feature type="domain" description="Integrase catalytic" evidence="8">
    <location>
        <begin position="1056"/>
        <end position="1185"/>
    </location>
</feature>
<comment type="caution">
    <text evidence="9">The sequence shown here is derived from an EMBL/GenBank/DDBJ whole genome shotgun (WGS) entry which is preliminary data.</text>
</comment>
<dbReference type="CDD" id="cd01647">
    <property type="entry name" value="RT_LTR"/>
    <property type="match status" value="1"/>
</dbReference>
<accession>A0A438FQ82</accession>
<dbReference type="InterPro" id="IPR043502">
    <property type="entry name" value="DNA/RNA_pol_sf"/>
</dbReference>
<feature type="compositionally biased region" description="Basic and acidic residues" evidence="7">
    <location>
        <begin position="183"/>
        <end position="192"/>
    </location>
</feature>
<keyword evidence="5" id="KW-0378">Hydrolase</keyword>
<dbReference type="Pfam" id="PF17921">
    <property type="entry name" value="Integrase_H2C2"/>
    <property type="match status" value="1"/>
</dbReference>
<dbReference type="InterPro" id="IPR041373">
    <property type="entry name" value="RT_RNaseH"/>
</dbReference>
<dbReference type="GO" id="GO:0004519">
    <property type="term" value="F:endonuclease activity"/>
    <property type="evidence" value="ECO:0007669"/>
    <property type="project" value="UniProtKB-KW"/>
</dbReference>
<dbReference type="InterPro" id="IPR012337">
    <property type="entry name" value="RNaseH-like_sf"/>
</dbReference>
<dbReference type="PANTHER" id="PTHR37984">
    <property type="entry name" value="PROTEIN CBG26694"/>
    <property type="match status" value="1"/>
</dbReference>
<feature type="compositionally biased region" description="Polar residues" evidence="7">
    <location>
        <begin position="296"/>
        <end position="313"/>
    </location>
</feature>
<feature type="region of interest" description="Disordered" evidence="7">
    <location>
        <begin position="268"/>
        <end position="318"/>
    </location>
</feature>
<reference evidence="9 10" key="1">
    <citation type="journal article" date="2018" name="PLoS Genet.">
        <title>Population sequencing reveals clonal diversity and ancestral inbreeding in the grapevine cultivar Chardonnay.</title>
        <authorList>
            <person name="Roach M.J."/>
            <person name="Johnson D.L."/>
            <person name="Bohlmann J."/>
            <person name="van Vuuren H.J."/>
            <person name="Jones S.J."/>
            <person name="Pretorius I.S."/>
            <person name="Schmidt S.A."/>
            <person name="Borneman A.R."/>
        </authorList>
    </citation>
    <scope>NUCLEOTIDE SEQUENCE [LARGE SCALE GENOMIC DNA]</scope>
    <source>
        <strain evidence="10">cv. Chardonnay</strain>
        <tissue evidence="9">Leaf</tissue>
    </source>
</reference>